<keyword evidence="4" id="KW-1185">Reference proteome</keyword>
<dbReference type="CDD" id="cd00037">
    <property type="entry name" value="CLECT"/>
    <property type="match status" value="1"/>
</dbReference>
<comment type="caution">
    <text evidence="3">The sequence shown here is derived from an EMBL/GenBank/DDBJ whole genome shotgun (WGS) entry which is preliminary data.</text>
</comment>
<dbReference type="EMBL" id="CAXITT010000751">
    <property type="protein sequence ID" value="CAL1545921.1"/>
    <property type="molecule type" value="Genomic_DNA"/>
</dbReference>
<dbReference type="InterPro" id="IPR016187">
    <property type="entry name" value="CTDL_fold"/>
</dbReference>
<name>A0AAV2IHY9_LYMST</name>
<protein>
    <recommendedName>
        <fullName evidence="2">C-type lectin domain-containing protein</fullName>
    </recommendedName>
</protein>
<evidence type="ECO:0000259" key="2">
    <source>
        <dbReference type="SMART" id="SM00034"/>
    </source>
</evidence>
<feature type="domain" description="C-type lectin" evidence="2">
    <location>
        <begin position="79"/>
        <end position="217"/>
    </location>
</feature>
<organism evidence="3 4">
    <name type="scientific">Lymnaea stagnalis</name>
    <name type="common">Great pond snail</name>
    <name type="synonym">Helix stagnalis</name>
    <dbReference type="NCBI Taxonomy" id="6523"/>
    <lineage>
        <taxon>Eukaryota</taxon>
        <taxon>Metazoa</taxon>
        <taxon>Spiralia</taxon>
        <taxon>Lophotrochozoa</taxon>
        <taxon>Mollusca</taxon>
        <taxon>Gastropoda</taxon>
        <taxon>Heterobranchia</taxon>
        <taxon>Euthyneura</taxon>
        <taxon>Panpulmonata</taxon>
        <taxon>Hygrophila</taxon>
        <taxon>Lymnaeoidea</taxon>
        <taxon>Lymnaeidae</taxon>
        <taxon>Lymnaea</taxon>
    </lineage>
</organism>
<evidence type="ECO:0000313" key="4">
    <source>
        <dbReference type="Proteomes" id="UP001497497"/>
    </source>
</evidence>
<feature type="signal peptide" evidence="1">
    <location>
        <begin position="1"/>
        <end position="22"/>
    </location>
</feature>
<dbReference type="InterPro" id="IPR001304">
    <property type="entry name" value="C-type_lectin-like"/>
</dbReference>
<evidence type="ECO:0000256" key="1">
    <source>
        <dbReference type="SAM" id="SignalP"/>
    </source>
</evidence>
<dbReference type="AlphaFoldDB" id="A0AAV2IHY9"/>
<dbReference type="SMART" id="SM00034">
    <property type="entry name" value="CLECT"/>
    <property type="match status" value="1"/>
</dbReference>
<dbReference type="Gene3D" id="3.10.100.10">
    <property type="entry name" value="Mannose-Binding Protein A, subunit A"/>
    <property type="match status" value="1"/>
</dbReference>
<dbReference type="InterPro" id="IPR016186">
    <property type="entry name" value="C-type_lectin-like/link_sf"/>
</dbReference>
<gene>
    <name evidence="3" type="ORF">GSLYS_00019298001</name>
</gene>
<accession>A0AAV2IHY9</accession>
<keyword evidence="1" id="KW-0732">Signal</keyword>
<dbReference type="Proteomes" id="UP001497497">
    <property type="component" value="Unassembled WGS sequence"/>
</dbReference>
<proteinExistence type="predicted"/>
<feature type="chain" id="PRO_5043819443" description="C-type lectin domain-containing protein" evidence="1">
    <location>
        <begin position="23"/>
        <end position="222"/>
    </location>
</feature>
<sequence>MAPFNMLLFLLLFAACWTVLEGWSRGKTASLGAIYDVEDRVVQLRMKLKKLALNISAVKNTEQRVMAFIVNFLVRREKAASSMFLISTENNKRMYYAKRHLHLFHYETAQATCALFDGYLAEIGDASELKFITTFLAESKVLDDRAVYVGAKLVGTAWQYGRSGSPIGAFPWAAGFPQNNNKLNCACLLNRQLRQCTCPETSETEKENPGGRSFLCEVHIDP</sequence>
<dbReference type="SUPFAM" id="SSF56436">
    <property type="entry name" value="C-type lectin-like"/>
    <property type="match status" value="1"/>
</dbReference>
<evidence type="ECO:0000313" key="3">
    <source>
        <dbReference type="EMBL" id="CAL1545921.1"/>
    </source>
</evidence>
<reference evidence="3 4" key="1">
    <citation type="submission" date="2024-04" db="EMBL/GenBank/DDBJ databases">
        <authorList>
            <consortium name="Genoscope - CEA"/>
            <person name="William W."/>
        </authorList>
    </citation>
    <scope>NUCLEOTIDE SEQUENCE [LARGE SCALE GENOMIC DNA]</scope>
</reference>